<gene>
    <name evidence="6" type="ORF">V4C55_29710</name>
</gene>
<dbReference type="Gene3D" id="3.50.50.60">
    <property type="entry name" value="FAD/NAD(P)-binding domain"/>
    <property type="match status" value="1"/>
</dbReference>
<dbReference type="InterPro" id="IPR036188">
    <property type="entry name" value="FAD/NAD-bd_sf"/>
</dbReference>
<dbReference type="InterPro" id="IPR000172">
    <property type="entry name" value="GMC_OxRdtase_N"/>
</dbReference>
<organism evidence="6 7">
    <name type="scientific">Paraburkholderia sabiae</name>
    <dbReference type="NCBI Taxonomy" id="273251"/>
    <lineage>
        <taxon>Bacteria</taxon>
        <taxon>Pseudomonadati</taxon>
        <taxon>Pseudomonadota</taxon>
        <taxon>Betaproteobacteria</taxon>
        <taxon>Burkholderiales</taxon>
        <taxon>Burkholderiaceae</taxon>
        <taxon>Paraburkholderia</taxon>
    </lineage>
</organism>
<evidence type="ECO:0000256" key="4">
    <source>
        <dbReference type="ARBA" id="ARBA00022827"/>
    </source>
</evidence>
<dbReference type="SUPFAM" id="SSF51905">
    <property type="entry name" value="FAD/NAD(P)-binding domain"/>
    <property type="match status" value="1"/>
</dbReference>
<keyword evidence="3" id="KW-0285">Flavoprotein</keyword>
<reference evidence="6 7" key="1">
    <citation type="submission" date="2024-01" db="EMBL/GenBank/DDBJ databases">
        <title>The diversity of rhizobia nodulating Mimosa spp. in eleven states of Brazil covering several biomes is determined by host plant, location, and edaphic factors.</title>
        <authorList>
            <person name="Rouws L."/>
            <person name="Barauna A."/>
            <person name="Beukes C."/>
            <person name="De Faria S.M."/>
            <person name="Gross E."/>
            <person name="Dos Reis Junior F.B."/>
            <person name="Simon M."/>
            <person name="Maluk M."/>
            <person name="Odee D.W."/>
            <person name="Kenicer G."/>
            <person name="Young J.P.W."/>
            <person name="Reis V.M."/>
            <person name="Zilli J."/>
            <person name="James E.K."/>
        </authorList>
    </citation>
    <scope>NUCLEOTIDE SEQUENCE [LARGE SCALE GENOMIC DNA]</scope>
    <source>
        <strain evidence="6 7">JPY77</strain>
    </source>
</reference>
<dbReference type="SUPFAM" id="SSF54373">
    <property type="entry name" value="FAD-linked reductases, C-terminal domain"/>
    <property type="match status" value="1"/>
</dbReference>
<dbReference type="Pfam" id="PF00732">
    <property type="entry name" value="GMC_oxred_N"/>
    <property type="match status" value="1"/>
</dbReference>
<dbReference type="Pfam" id="PF05199">
    <property type="entry name" value="GMC_oxred_C"/>
    <property type="match status" value="1"/>
</dbReference>
<dbReference type="PANTHER" id="PTHR11552">
    <property type="entry name" value="GLUCOSE-METHANOL-CHOLINE GMC OXIDOREDUCTASE"/>
    <property type="match status" value="1"/>
</dbReference>
<feature type="domain" description="Glucose-methanol-choline oxidoreductase N-terminal" evidence="5">
    <location>
        <begin position="258"/>
        <end position="272"/>
    </location>
</feature>
<protein>
    <submittedName>
        <fullName evidence="6">GMC family oxidoreductase N-terminal domain-containing protein</fullName>
    </submittedName>
</protein>
<evidence type="ECO:0000256" key="3">
    <source>
        <dbReference type="ARBA" id="ARBA00022630"/>
    </source>
</evidence>
<name>A0ABU9QKG3_9BURK</name>
<accession>A0ABU9QKG3</accession>
<dbReference type="Proteomes" id="UP001494588">
    <property type="component" value="Unassembled WGS sequence"/>
</dbReference>
<dbReference type="Gene3D" id="3.30.560.10">
    <property type="entry name" value="Glucose Oxidase, domain 3"/>
    <property type="match status" value="1"/>
</dbReference>
<dbReference type="InterPro" id="IPR007867">
    <property type="entry name" value="GMC_OxRtase_C"/>
</dbReference>
<dbReference type="PIRSF" id="PIRSF000137">
    <property type="entry name" value="Alcohol_oxidase"/>
    <property type="match status" value="1"/>
</dbReference>
<keyword evidence="4" id="KW-0274">FAD</keyword>
<evidence type="ECO:0000313" key="7">
    <source>
        <dbReference type="Proteomes" id="UP001494588"/>
    </source>
</evidence>
<dbReference type="RefSeq" id="WP_201658318.1">
    <property type="nucleotide sequence ID" value="NZ_CAJHCS010000030.1"/>
</dbReference>
<comment type="similarity">
    <text evidence="2">Belongs to the GMC oxidoreductase family.</text>
</comment>
<evidence type="ECO:0000313" key="6">
    <source>
        <dbReference type="EMBL" id="MEM5289907.1"/>
    </source>
</evidence>
<dbReference type="PANTHER" id="PTHR11552:SF147">
    <property type="entry name" value="CHOLINE DEHYDROGENASE, MITOCHONDRIAL"/>
    <property type="match status" value="1"/>
</dbReference>
<evidence type="ECO:0000256" key="2">
    <source>
        <dbReference type="ARBA" id="ARBA00010790"/>
    </source>
</evidence>
<evidence type="ECO:0000256" key="1">
    <source>
        <dbReference type="ARBA" id="ARBA00001974"/>
    </source>
</evidence>
<sequence length="552" mass="60007">MNNEVFDYIVVGGGAAGCVVAGRLSEDPTKRVLLLEEGPHDRSIFIRAPGGFFKLHGTKRTFTYAGEPEPACGGRTYPFLQGRVLGGGLSINAMVYMRGQKEDFEDWRNMGCSGWGYEDVLPYFRMSESNARYSLPFHGVDGPLTISDADHRHELSNAFVRAAQEAGYRDGRPIPFNPDFNGGMQEGAGFYQSFTYRGERVSTARAYLDRKQKNLAVQTDAMVTRIIVENRRAVGVAVRTRSGEHRVSARNEVILCAGAFMSPKILMLSGIGPAAHLAELGIKVEADLPGVGANYQDHLITPVDAILKEPVSLMGQDRGWNAARNGFQWLMFRTGALASTVVECGGYFDIDGDGRPEINLNALAVSSAGWGDPLPQDVHCFSLAPLCLTCHSKGEVRLRTRDAEQPPRVLGNFFAHEQEMRNQVEGVRLARHIMRAPSLAKYLKSEQLPGAAVSDETKDIEEYIRARSSTGLHAAGTCAMGVTNDAVVDLQLNVRGIEGLRVADASVMPKVVRGNTAAATIMIAERAADFIRRSGSGKIEKLQSVASVATAI</sequence>
<proteinExistence type="inferred from homology"/>
<evidence type="ECO:0000259" key="5">
    <source>
        <dbReference type="PROSITE" id="PS00624"/>
    </source>
</evidence>
<comment type="caution">
    <text evidence="6">The sequence shown here is derived from an EMBL/GenBank/DDBJ whole genome shotgun (WGS) entry which is preliminary data.</text>
</comment>
<keyword evidence="7" id="KW-1185">Reference proteome</keyword>
<comment type="cofactor">
    <cofactor evidence="1">
        <name>FAD</name>
        <dbReference type="ChEBI" id="CHEBI:57692"/>
    </cofactor>
</comment>
<dbReference type="InterPro" id="IPR012132">
    <property type="entry name" value="GMC_OxRdtase"/>
</dbReference>
<dbReference type="PROSITE" id="PS00624">
    <property type="entry name" value="GMC_OXRED_2"/>
    <property type="match status" value="1"/>
</dbReference>
<dbReference type="EMBL" id="JAZHGC010000030">
    <property type="protein sequence ID" value="MEM5289907.1"/>
    <property type="molecule type" value="Genomic_DNA"/>
</dbReference>